<keyword evidence="4" id="KW-1185">Reference proteome</keyword>
<organism evidence="3 4">
    <name type="scientific">Acidocella aminolytica 101 = DSM 11237</name>
    <dbReference type="NCBI Taxonomy" id="1120923"/>
    <lineage>
        <taxon>Bacteria</taxon>
        <taxon>Pseudomonadati</taxon>
        <taxon>Pseudomonadota</taxon>
        <taxon>Alphaproteobacteria</taxon>
        <taxon>Acetobacterales</taxon>
        <taxon>Acidocellaceae</taxon>
        <taxon>Acidocella</taxon>
    </lineage>
</organism>
<dbReference type="InterPro" id="IPR029787">
    <property type="entry name" value="Nucleotide_cyclase"/>
</dbReference>
<dbReference type="STRING" id="1120923.SAMN02746095_00700"/>
<dbReference type="InterPro" id="IPR000160">
    <property type="entry name" value="GGDEF_dom"/>
</dbReference>
<protein>
    <recommendedName>
        <fullName evidence="1">diguanylate cyclase</fullName>
        <ecNumber evidence="1">2.7.7.65</ecNumber>
    </recommendedName>
</protein>
<dbReference type="InterPro" id="IPR050469">
    <property type="entry name" value="Diguanylate_Cyclase"/>
</dbReference>
<dbReference type="GO" id="GO:0005886">
    <property type="term" value="C:plasma membrane"/>
    <property type="evidence" value="ECO:0007669"/>
    <property type="project" value="TreeGrafter"/>
</dbReference>
<dbReference type="GO" id="GO:0052621">
    <property type="term" value="F:diguanylate cyclase activity"/>
    <property type="evidence" value="ECO:0007669"/>
    <property type="project" value="UniProtKB-EC"/>
</dbReference>
<evidence type="ECO:0000313" key="4">
    <source>
        <dbReference type="Proteomes" id="UP000032668"/>
    </source>
</evidence>
<sequence length="358" mass="39202">METNHIESSPTHAPLFMPNREDALHANRLDDYDILDNAPDNAFDDLARLAAHLCSAPLALICFFHGAEQWVKAGWASESLKGKLKALPRRAYLYNHRLHEHGGLLPLHSVAPAPPLISLKLRPLAAMPLYAPDGLALGSILVLDKKTRALPQTQGEALMLLAAQTMEVLELRRTLLSLSQANAQLGQQNMTDSLTGIPNRRAYDQRLATETSRAQRTGEALCLLLLDIDHFKSYNDEFGHPAGDTALQEVARLLFSTLRPYDFLARYGGEEFAIILPSTNLTDALLVAERLRGLVAKTTFPHRKLSISIGVSRMDQDSGARAMVLAADNGLYRAKAAGRNKVVVGKLRHGEVSGSARA</sequence>
<evidence type="ECO:0000259" key="2">
    <source>
        <dbReference type="PROSITE" id="PS50887"/>
    </source>
</evidence>
<dbReference type="FunFam" id="3.30.70.270:FF:000001">
    <property type="entry name" value="Diguanylate cyclase domain protein"/>
    <property type="match status" value="1"/>
</dbReference>
<proteinExistence type="predicted"/>
<dbReference type="InterPro" id="IPR043128">
    <property type="entry name" value="Rev_trsase/Diguanyl_cyclase"/>
</dbReference>
<dbReference type="PROSITE" id="PS50887">
    <property type="entry name" value="GGDEF"/>
    <property type="match status" value="1"/>
</dbReference>
<dbReference type="GO" id="GO:1902201">
    <property type="term" value="P:negative regulation of bacterial-type flagellum-dependent cell motility"/>
    <property type="evidence" value="ECO:0007669"/>
    <property type="project" value="TreeGrafter"/>
</dbReference>
<dbReference type="AlphaFoldDB" id="A0A0D6PHM5"/>
<dbReference type="Proteomes" id="UP000032668">
    <property type="component" value="Unassembled WGS sequence"/>
</dbReference>
<accession>A0A0D6PHM5</accession>
<dbReference type="PANTHER" id="PTHR45138:SF24">
    <property type="entry name" value="DIGUANYLATE CYCLASE DGCC-RELATED"/>
    <property type="match status" value="1"/>
</dbReference>
<feature type="domain" description="GGDEF" evidence="2">
    <location>
        <begin position="219"/>
        <end position="347"/>
    </location>
</feature>
<dbReference type="OrthoDB" id="9812260at2"/>
<dbReference type="NCBIfam" id="TIGR00254">
    <property type="entry name" value="GGDEF"/>
    <property type="match status" value="1"/>
</dbReference>
<dbReference type="EC" id="2.7.7.65" evidence="1"/>
<dbReference type="GO" id="GO:0043709">
    <property type="term" value="P:cell adhesion involved in single-species biofilm formation"/>
    <property type="evidence" value="ECO:0007669"/>
    <property type="project" value="TreeGrafter"/>
</dbReference>
<dbReference type="SMART" id="SM00267">
    <property type="entry name" value="GGDEF"/>
    <property type="match status" value="1"/>
</dbReference>
<evidence type="ECO:0000313" key="3">
    <source>
        <dbReference type="EMBL" id="GAN80703.1"/>
    </source>
</evidence>
<dbReference type="Pfam" id="PF00990">
    <property type="entry name" value="GGDEF"/>
    <property type="match status" value="1"/>
</dbReference>
<dbReference type="SUPFAM" id="SSF55781">
    <property type="entry name" value="GAF domain-like"/>
    <property type="match status" value="1"/>
</dbReference>
<name>A0A0D6PHM5_9PROT</name>
<reference evidence="3 4" key="1">
    <citation type="submission" date="2012-11" db="EMBL/GenBank/DDBJ databases">
        <title>Whole genome sequence of Acidocella aminolytica 101 = DSM 11237.</title>
        <authorList>
            <person name="Azuma Y."/>
            <person name="Higashiura N."/>
            <person name="Hirakawa H."/>
            <person name="Matsushita K."/>
        </authorList>
    </citation>
    <scope>NUCLEOTIDE SEQUENCE [LARGE SCALE GENOMIC DNA]</scope>
    <source>
        <strain evidence="4">101 / DSM 11237</strain>
    </source>
</reference>
<evidence type="ECO:0000256" key="1">
    <source>
        <dbReference type="ARBA" id="ARBA00012528"/>
    </source>
</evidence>
<dbReference type="PANTHER" id="PTHR45138">
    <property type="entry name" value="REGULATORY COMPONENTS OF SENSORY TRANSDUCTION SYSTEM"/>
    <property type="match status" value="1"/>
</dbReference>
<dbReference type="RefSeq" id="WP_048879099.1">
    <property type="nucleotide sequence ID" value="NZ_BANC01000054.1"/>
</dbReference>
<dbReference type="CDD" id="cd01949">
    <property type="entry name" value="GGDEF"/>
    <property type="match status" value="1"/>
</dbReference>
<comment type="caution">
    <text evidence="3">The sequence shown here is derived from an EMBL/GenBank/DDBJ whole genome shotgun (WGS) entry which is preliminary data.</text>
</comment>
<dbReference type="EMBL" id="BANC01000054">
    <property type="protein sequence ID" value="GAN80703.1"/>
    <property type="molecule type" value="Genomic_DNA"/>
</dbReference>
<dbReference type="SUPFAM" id="SSF55073">
    <property type="entry name" value="Nucleotide cyclase"/>
    <property type="match status" value="1"/>
</dbReference>
<gene>
    <name evidence="3" type="ORF">Aam_055_083</name>
</gene>
<dbReference type="Gene3D" id="3.30.70.270">
    <property type="match status" value="1"/>
</dbReference>